<evidence type="ECO:0000256" key="3">
    <source>
        <dbReference type="PROSITE-ProRule" id="PRU00023"/>
    </source>
</evidence>
<dbReference type="InterPro" id="IPR002110">
    <property type="entry name" value="Ankyrin_rpt"/>
</dbReference>
<dbReference type="PANTHER" id="PTHR24171">
    <property type="entry name" value="ANKYRIN REPEAT DOMAIN-CONTAINING PROTEIN 39-RELATED"/>
    <property type="match status" value="1"/>
</dbReference>
<dbReference type="Gene3D" id="1.25.40.20">
    <property type="entry name" value="Ankyrin repeat-containing domain"/>
    <property type="match status" value="1"/>
</dbReference>
<dbReference type="Proteomes" id="UP001597546">
    <property type="component" value="Unassembled WGS sequence"/>
</dbReference>
<dbReference type="PROSITE" id="PS50088">
    <property type="entry name" value="ANK_REPEAT"/>
    <property type="match status" value="3"/>
</dbReference>
<name>A0ABW5TXC1_9SPHI</name>
<evidence type="ECO:0000313" key="5">
    <source>
        <dbReference type="Proteomes" id="UP001597546"/>
    </source>
</evidence>
<keyword evidence="1" id="KW-0677">Repeat</keyword>
<dbReference type="SUPFAM" id="SSF48403">
    <property type="entry name" value="Ankyrin repeat"/>
    <property type="match status" value="1"/>
</dbReference>
<comment type="caution">
    <text evidence="4">The sequence shown here is derived from an EMBL/GenBank/DDBJ whole genome shotgun (WGS) entry which is preliminary data.</text>
</comment>
<evidence type="ECO:0000313" key="4">
    <source>
        <dbReference type="EMBL" id="MFD2733239.1"/>
    </source>
</evidence>
<dbReference type="Pfam" id="PF12796">
    <property type="entry name" value="Ank_2"/>
    <property type="match status" value="2"/>
</dbReference>
<feature type="repeat" description="ANK" evidence="3">
    <location>
        <begin position="161"/>
        <end position="193"/>
    </location>
</feature>
<organism evidence="4 5">
    <name type="scientific">Pedobacter alpinus</name>
    <dbReference type="NCBI Taxonomy" id="1590643"/>
    <lineage>
        <taxon>Bacteria</taxon>
        <taxon>Pseudomonadati</taxon>
        <taxon>Bacteroidota</taxon>
        <taxon>Sphingobacteriia</taxon>
        <taxon>Sphingobacteriales</taxon>
        <taxon>Sphingobacteriaceae</taxon>
        <taxon>Pedobacter</taxon>
    </lineage>
</organism>
<keyword evidence="5" id="KW-1185">Reference proteome</keyword>
<sequence length="215" mass="23612">MQHTFLEDLIIKEDEEAIKKLLSEKPELVNEETSHQVSPLMLSCYFNKKQITPILLQFIKDISLQEASAAGKFDEVAHQIFKNPNQINNFSNDGFTSLGLACYFGQEEVARYLVLKGADVNLPSKNGYHVFPLHSAVVGNFTGISKMLIENGAEVNVAQLNGLTPLHSAAQNGNIELIILLLEKGADTTLKMEDGKLPADLAMAKGFIEIADILA</sequence>
<dbReference type="EMBL" id="JBHULV010000052">
    <property type="protein sequence ID" value="MFD2733239.1"/>
    <property type="molecule type" value="Genomic_DNA"/>
</dbReference>
<dbReference type="PROSITE" id="PS50297">
    <property type="entry name" value="ANK_REP_REGION"/>
    <property type="match status" value="2"/>
</dbReference>
<evidence type="ECO:0000256" key="1">
    <source>
        <dbReference type="ARBA" id="ARBA00022737"/>
    </source>
</evidence>
<protein>
    <submittedName>
        <fullName evidence="4">Ankyrin repeat domain-containing protein</fullName>
    </submittedName>
</protein>
<accession>A0ABW5TXC1</accession>
<reference evidence="5" key="1">
    <citation type="journal article" date="2019" name="Int. J. Syst. Evol. Microbiol.">
        <title>The Global Catalogue of Microorganisms (GCM) 10K type strain sequencing project: providing services to taxonomists for standard genome sequencing and annotation.</title>
        <authorList>
            <consortium name="The Broad Institute Genomics Platform"/>
            <consortium name="The Broad Institute Genome Sequencing Center for Infectious Disease"/>
            <person name="Wu L."/>
            <person name="Ma J."/>
        </authorList>
    </citation>
    <scope>NUCLEOTIDE SEQUENCE [LARGE SCALE GENOMIC DNA]</scope>
    <source>
        <strain evidence="5">KCTC 42456</strain>
    </source>
</reference>
<keyword evidence="2 3" id="KW-0040">ANK repeat</keyword>
<dbReference type="InterPro" id="IPR036770">
    <property type="entry name" value="Ankyrin_rpt-contain_sf"/>
</dbReference>
<feature type="repeat" description="ANK" evidence="3">
    <location>
        <begin position="93"/>
        <end position="125"/>
    </location>
</feature>
<dbReference type="SMART" id="SM00248">
    <property type="entry name" value="ANK"/>
    <property type="match status" value="5"/>
</dbReference>
<evidence type="ECO:0000256" key="2">
    <source>
        <dbReference type="ARBA" id="ARBA00023043"/>
    </source>
</evidence>
<gene>
    <name evidence="4" type="ORF">ACFSSE_16130</name>
</gene>
<proteinExistence type="predicted"/>
<dbReference type="RefSeq" id="WP_379046057.1">
    <property type="nucleotide sequence ID" value="NZ_JBHSKW010000058.1"/>
</dbReference>
<feature type="repeat" description="ANK" evidence="3">
    <location>
        <begin position="128"/>
        <end position="160"/>
    </location>
</feature>